<evidence type="ECO:0000259" key="1">
    <source>
        <dbReference type="PROSITE" id="PS50181"/>
    </source>
</evidence>
<dbReference type="SMART" id="SM00256">
    <property type="entry name" value="FBOX"/>
    <property type="match status" value="1"/>
</dbReference>
<dbReference type="Proteomes" id="UP001175000">
    <property type="component" value="Unassembled WGS sequence"/>
</dbReference>
<accession>A0AA39WBU9</accession>
<evidence type="ECO:0000313" key="3">
    <source>
        <dbReference type="Proteomes" id="UP001175000"/>
    </source>
</evidence>
<name>A0AA39WBU9_9PEZI</name>
<dbReference type="AlphaFoldDB" id="A0AA39WBU9"/>
<organism evidence="2 3">
    <name type="scientific">Immersiella caudata</name>
    <dbReference type="NCBI Taxonomy" id="314043"/>
    <lineage>
        <taxon>Eukaryota</taxon>
        <taxon>Fungi</taxon>
        <taxon>Dikarya</taxon>
        <taxon>Ascomycota</taxon>
        <taxon>Pezizomycotina</taxon>
        <taxon>Sordariomycetes</taxon>
        <taxon>Sordariomycetidae</taxon>
        <taxon>Sordariales</taxon>
        <taxon>Lasiosphaeriaceae</taxon>
        <taxon>Immersiella</taxon>
    </lineage>
</organism>
<evidence type="ECO:0000313" key="2">
    <source>
        <dbReference type="EMBL" id="KAK0613198.1"/>
    </source>
</evidence>
<feature type="domain" description="F-box" evidence="1">
    <location>
        <begin position="1"/>
        <end position="45"/>
    </location>
</feature>
<dbReference type="EMBL" id="JAULSU010000006">
    <property type="protein sequence ID" value="KAK0613198.1"/>
    <property type="molecule type" value="Genomic_DNA"/>
</dbReference>
<proteinExistence type="predicted"/>
<reference evidence="2" key="1">
    <citation type="submission" date="2023-06" db="EMBL/GenBank/DDBJ databases">
        <title>Genome-scale phylogeny and comparative genomics of the fungal order Sordariales.</title>
        <authorList>
            <consortium name="Lawrence Berkeley National Laboratory"/>
            <person name="Hensen N."/>
            <person name="Bonometti L."/>
            <person name="Westerberg I."/>
            <person name="Brannstrom I.O."/>
            <person name="Guillou S."/>
            <person name="Cros-Aarteil S."/>
            <person name="Calhoun S."/>
            <person name="Haridas S."/>
            <person name="Kuo A."/>
            <person name="Mondo S."/>
            <person name="Pangilinan J."/>
            <person name="Riley R."/>
            <person name="Labutti K."/>
            <person name="Andreopoulos B."/>
            <person name="Lipzen A."/>
            <person name="Chen C."/>
            <person name="Yanf M."/>
            <person name="Daum C."/>
            <person name="Ng V."/>
            <person name="Clum A."/>
            <person name="Steindorff A."/>
            <person name="Ohm R."/>
            <person name="Martin F."/>
            <person name="Silar P."/>
            <person name="Natvig D."/>
            <person name="Lalanne C."/>
            <person name="Gautier V."/>
            <person name="Ament-Velasquez S.L."/>
            <person name="Kruys A."/>
            <person name="Hutchinson M.I."/>
            <person name="Powell A.J."/>
            <person name="Barry K."/>
            <person name="Miller A.N."/>
            <person name="Grigoriev I.V."/>
            <person name="Debuchy R."/>
            <person name="Gladieux P."/>
            <person name="Thoren M.H."/>
            <person name="Johannesson H."/>
        </authorList>
    </citation>
    <scope>NUCLEOTIDE SEQUENCE</scope>
    <source>
        <strain evidence="2">CBS 606.72</strain>
    </source>
</reference>
<dbReference type="InterPro" id="IPR001810">
    <property type="entry name" value="F-box_dom"/>
</dbReference>
<sequence length="404" mass="47002">MGFDTVPREIVDQICESVSAPTLRSLRLVCRRLEAIASSHVFRHVLARASKSSIENFSAIANHPVHSQHVRYLFYTAGCIFRYHHFRPLAVDEYLERWRVVEYSLTIDHQRGYYSVGSPRLEPSQHRANHEVYMAAWEDHEHVVHGKHDVDLLTELLPNSQTSLASQCRINQYHRFGIRLAATPKSLAGLRLRRVKAITDAIVANSIHPTWFCHSCIHHYFFDPHINTTIHDLILLLDNLAYFEIASRMSKNKSPFHFDTCRTSLRQRALWTMIAAMPNLEVLSLPFNGPHRIEKYPVRHYVTFEADLHHVIPPHSVIPKLKRLCLAGMEARLDELLGLYKWHRATLKTFELATIGLVDGLWYDLLPPLKGALAQDTLPEIFFRGHIFRREKERGMEMWRFDDR</sequence>
<gene>
    <name evidence="2" type="ORF">B0T14DRAFT_605780</name>
</gene>
<keyword evidence="3" id="KW-1185">Reference proteome</keyword>
<dbReference type="PROSITE" id="PS50181">
    <property type="entry name" value="FBOX"/>
    <property type="match status" value="1"/>
</dbReference>
<dbReference type="SUPFAM" id="SSF81383">
    <property type="entry name" value="F-box domain"/>
    <property type="match status" value="1"/>
</dbReference>
<protein>
    <recommendedName>
        <fullName evidence="1">F-box domain-containing protein</fullName>
    </recommendedName>
</protein>
<dbReference type="InterPro" id="IPR036047">
    <property type="entry name" value="F-box-like_dom_sf"/>
</dbReference>
<comment type="caution">
    <text evidence="2">The sequence shown here is derived from an EMBL/GenBank/DDBJ whole genome shotgun (WGS) entry which is preliminary data.</text>
</comment>